<evidence type="ECO:0000256" key="3">
    <source>
        <dbReference type="ARBA" id="ARBA00022617"/>
    </source>
</evidence>
<keyword evidence="3 6" id="KW-0349">Heme</keyword>
<organism evidence="7 8">
    <name type="scientific">Streptomyces polyasparticus</name>
    <dbReference type="NCBI Taxonomy" id="2767826"/>
    <lineage>
        <taxon>Bacteria</taxon>
        <taxon>Bacillati</taxon>
        <taxon>Actinomycetota</taxon>
        <taxon>Actinomycetes</taxon>
        <taxon>Kitasatosporales</taxon>
        <taxon>Streptomycetaceae</taxon>
        <taxon>Streptomyces</taxon>
    </lineage>
</organism>
<dbReference type="CDD" id="cd00454">
    <property type="entry name" value="TrHb1_N"/>
    <property type="match status" value="1"/>
</dbReference>
<dbReference type="Gene3D" id="1.10.490.10">
    <property type="entry name" value="Globins"/>
    <property type="match status" value="1"/>
</dbReference>
<comment type="cofactor">
    <cofactor evidence="6">
        <name>heme</name>
        <dbReference type="ChEBI" id="CHEBI:30413"/>
    </cofactor>
</comment>
<keyword evidence="2 6" id="KW-0813">Transport</keyword>
<proteinExistence type="inferred from homology"/>
<gene>
    <name evidence="7" type="ORF">H9Y04_33420</name>
</gene>
<name>A0ABR7SPN7_9ACTN</name>
<reference evidence="7 8" key="1">
    <citation type="submission" date="2020-08" db="EMBL/GenBank/DDBJ databases">
        <title>Genemic of Streptomyces polyaspartic.</title>
        <authorList>
            <person name="Liu W."/>
        </authorList>
    </citation>
    <scope>NUCLEOTIDE SEQUENCE [LARGE SCALE GENOMIC DNA]</scope>
    <source>
        <strain evidence="7 8">TRM66268-LWL</strain>
    </source>
</reference>
<evidence type="ECO:0000256" key="6">
    <source>
        <dbReference type="PIRNR" id="PIRNR002030"/>
    </source>
</evidence>
<keyword evidence="6" id="KW-0561">Oxygen transport</keyword>
<dbReference type="SUPFAM" id="SSF46458">
    <property type="entry name" value="Globin-like"/>
    <property type="match status" value="1"/>
</dbReference>
<dbReference type="Proteomes" id="UP000642284">
    <property type="component" value="Unassembled WGS sequence"/>
</dbReference>
<dbReference type="InterPro" id="IPR016339">
    <property type="entry name" value="Hemoglobin_trunc_I"/>
</dbReference>
<keyword evidence="5 6" id="KW-0408">Iron</keyword>
<dbReference type="InterPro" id="IPR009050">
    <property type="entry name" value="Globin-like_sf"/>
</dbReference>
<dbReference type="PIRSF" id="PIRSF002030">
    <property type="entry name" value="Globin_Protozoa/Cyanobacteria"/>
    <property type="match status" value="1"/>
</dbReference>
<evidence type="ECO:0000256" key="2">
    <source>
        <dbReference type="ARBA" id="ARBA00022448"/>
    </source>
</evidence>
<evidence type="ECO:0000313" key="7">
    <source>
        <dbReference type="EMBL" id="MBC9717442.1"/>
    </source>
</evidence>
<sequence>MFGPMDKPSIFERIGGEPAVAAVVDVFYQRVLADEQLARHFVGTDIAALKGHQRSFIAHALGAELPYAGRSMEHAHAELGITEDDFDLVVGHLAAALADSGVDQATIADIASALVPLKEAIVTGA</sequence>
<comment type="caution">
    <text evidence="7">The sequence shown here is derived from an EMBL/GenBank/DDBJ whole genome shotgun (WGS) entry which is preliminary data.</text>
</comment>
<dbReference type="InterPro" id="IPR012292">
    <property type="entry name" value="Globin/Proto"/>
</dbReference>
<keyword evidence="4 6" id="KW-0479">Metal-binding</keyword>
<evidence type="ECO:0000313" key="8">
    <source>
        <dbReference type="Proteomes" id="UP000642284"/>
    </source>
</evidence>
<comment type="similarity">
    <text evidence="1 6">Belongs to the truncated hemoglobin family. Group I subfamily.</text>
</comment>
<keyword evidence="8" id="KW-1185">Reference proteome</keyword>
<dbReference type="Pfam" id="PF01152">
    <property type="entry name" value="Bac_globin"/>
    <property type="match status" value="1"/>
</dbReference>
<protein>
    <recommendedName>
        <fullName evidence="6">Group 1 truncated hemoglobin</fullName>
    </recommendedName>
</protein>
<evidence type="ECO:0000256" key="1">
    <source>
        <dbReference type="ARBA" id="ARBA00009660"/>
    </source>
</evidence>
<dbReference type="InterPro" id="IPR001486">
    <property type="entry name" value="Hemoglobin_trunc"/>
</dbReference>
<evidence type="ECO:0000256" key="5">
    <source>
        <dbReference type="ARBA" id="ARBA00023004"/>
    </source>
</evidence>
<evidence type="ECO:0000256" key="4">
    <source>
        <dbReference type="ARBA" id="ARBA00022723"/>
    </source>
</evidence>
<accession>A0ABR7SPN7</accession>
<dbReference type="EMBL" id="JACTVJ010000019">
    <property type="protein sequence ID" value="MBC9717442.1"/>
    <property type="molecule type" value="Genomic_DNA"/>
</dbReference>